<dbReference type="NCBIfam" id="TIGR00188">
    <property type="entry name" value="rnpA"/>
    <property type="match status" value="1"/>
</dbReference>
<dbReference type="OrthoDB" id="9796422at2"/>
<name>Q1MZ41_9GAMM</name>
<evidence type="ECO:0000256" key="2">
    <source>
        <dbReference type="ARBA" id="ARBA00022694"/>
    </source>
</evidence>
<dbReference type="InterPro" id="IPR020539">
    <property type="entry name" value="RNase_P_CS"/>
</dbReference>
<keyword evidence="5 7" id="KW-0378">Hydrolase</keyword>
<dbReference type="PROSITE" id="PS00648">
    <property type="entry name" value="RIBONUCLEASE_P"/>
    <property type="match status" value="1"/>
</dbReference>
<evidence type="ECO:0000256" key="6">
    <source>
        <dbReference type="ARBA" id="ARBA00022884"/>
    </source>
</evidence>
<dbReference type="GO" id="GO:0030677">
    <property type="term" value="C:ribonuclease P complex"/>
    <property type="evidence" value="ECO:0007669"/>
    <property type="project" value="TreeGrafter"/>
</dbReference>
<keyword evidence="2 7" id="KW-0819">tRNA processing</keyword>
<dbReference type="InterPro" id="IPR014721">
    <property type="entry name" value="Ribsml_uS5_D2-typ_fold_subgr"/>
</dbReference>
<keyword evidence="4 7" id="KW-0255">Endonuclease</keyword>
<dbReference type="STRING" id="207949.RED65_08549"/>
<dbReference type="HOGENOM" id="CLU_117179_11_0_6"/>
<dbReference type="Gene3D" id="3.30.230.10">
    <property type="match status" value="1"/>
</dbReference>
<evidence type="ECO:0000256" key="4">
    <source>
        <dbReference type="ARBA" id="ARBA00022759"/>
    </source>
</evidence>
<proteinExistence type="inferred from homology"/>
<dbReference type="GO" id="GO:0000049">
    <property type="term" value="F:tRNA binding"/>
    <property type="evidence" value="ECO:0007669"/>
    <property type="project" value="UniProtKB-UniRule"/>
</dbReference>
<keyword evidence="10" id="KW-1185">Reference proteome</keyword>
<keyword evidence="3 7" id="KW-0540">Nuclease</keyword>
<dbReference type="AlphaFoldDB" id="Q1MZ41"/>
<reference evidence="9 10" key="1">
    <citation type="submission" date="2006-03" db="EMBL/GenBank/DDBJ databases">
        <authorList>
            <person name="Pinhassi J."/>
            <person name="Pedros-Alio C."/>
            <person name="Ferriera S."/>
            <person name="Johnson J."/>
            <person name="Kravitz S."/>
            <person name="Halpern A."/>
            <person name="Remington K."/>
            <person name="Beeson K."/>
            <person name="Tran B."/>
            <person name="Rogers Y.-H."/>
            <person name="Friedman R."/>
            <person name="Venter J.C."/>
        </authorList>
    </citation>
    <scope>NUCLEOTIDE SEQUENCE [LARGE SCALE GENOMIC DNA]</scope>
    <source>
        <strain evidence="9 10">RED65</strain>
    </source>
</reference>
<dbReference type="RefSeq" id="WP_007019259.1">
    <property type="nucleotide sequence ID" value="NZ_CH724122.1"/>
</dbReference>
<sequence>MTNTVFPRQVRLLTAGDYRRVFDGADAKAQTKQILILARRNDLGFARLGLIVAKKHAKRAVDRNQIKRIVRESFRHHQTELENFDCVVLSRAGAKDLDKDQLRHMVDQLWTRLRTSHGHRPRSKKSR</sequence>
<evidence type="ECO:0000313" key="10">
    <source>
        <dbReference type="Proteomes" id="UP000004263"/>
    </source>
</evidence>
<gene>
    <name evidence="7" type="primary">rnpA</name>
    <name evidence="9" type="ORF">RED65_08549</name>
</gene>
<dbReference type="GO" id="GO:0004526">
    <property type="term" value="F:ribonuclease P activity"/>
    <property type="evidence" value="ECO:0007669"/>
    <property type="project" value="UniProtKB-UniRule"/>
</dbReference>
<evidence type="ECO:0000256" key="7">
    <source>
        <dbReference type="HAMAP-Rule" id="MF_00227"/>
    </source>
</evidence>
<keyword evidence="6 7" id="KW-0694">RNA-binding</keyword>
<dbReference type="InterPro" id="IPR000100">
    <property type="entry name" value="RNase_P"/>
</dbReference>
<dbReference type="PANTHER" id="PTHR33992">
    <property type="entry name" value="RIBONUCLEASE P PROTEIN COMPONENT"/>
    <property type="match status" value="1"/>
</dbReference>
<dbReference type="SUPFAM" id="SSF54211">
    <property type="entry name" value="Ribosomal protein S5 domain 2-like"/>
    <property type="match status" value="1"/>
</dbReference>
<dbReference type="GO" id="GO:0001682">
    <property type="term" value="P:tRNA 5'-leader removal"/>
    <property type="evidence" value="ECO:0007669"/>
    <property type="project" value="UniProtKB-UniRule"/>
</dbReference>
<organism evidence="9 10">
    <name type="scientific">Bermanella marisrubri</name>
    <dbReference type="NCBI Taxonomy" id="207949"/>
    <lineage>
        <taxon>Bacteria</taxon>
        <taxon>Pseudomonadati</taxon>
        <taxon>Pseudomonadota</taxon>
        <taxon>Gammaproteobacteria</taxon>
        <taxon>Oceanospirillales</taxon>
        <taxon>Oceanospirillaceae</taxon>
        <taxon>Bermanella</taxon>
    </lineage>
</organism>
<accession>Q1MZ41</accession>
<dbReference type="HAMAP" id="MF_00227">
    <property type="entry name" value="RNase_P"/>
    <property type="match status" value="1"/>
</dbReference>
<dbReference type="Proteomes" id="UP000004263">
    <property type="component" value="Unassembled WGS sequence"/>
</dbReference>
<comment type="similarity">
    <text evidence="7">Belongs to the RnpA family.</text>
</comment>
<dbReference type="PANTHER" id="PTHR33992:SF1">
    <property type="entry name" value="RIBONUCLEASE P PROTEIN COMPONENT"/>
    <property type="match status" value="1"/>
</dbReference>
<evidence type="ECO:0000256" key="5">
    <source>
        <dbReference type="ARBA" id="ARBA00022801"/>
    </source>
</evidence>
<dbReference type="GO" id="GO:0042781">
    <property type="term" value="F:3'-tRNA processing endoribonuclease activity"/>
    <property type="evidence" value="ECO:0007669"/>
    <property type="project" value="TreeGrafter"/>
</dbReference>
<dbReference type="Pfam" id="PF00825">
    <property type="entry name" value="Ribonuclease_P"/>
    <property type="match status" value="1"/>
</dbReference>
<dbReference type="EMBL" id="AAQH01000020">
    <property type="protein sequence ID" value="EAT11292.1"/>
    <property type="molecule type" value="Genomic_DNA"/>
</dbReference>
<dbReference type="InterPro" id="IPR020568">
    <property type="entry name" value="Ribosomal_Su5_D2-typ_SF"/>
</dbReference>
<evidence type="ECO:0000313" key="9">
    <source>
        <dbReference type="EMBL" id="EAT11292.1"/>
    </source>
</evidence>
<comment type="catalytic activity">
    <reaction evidence="7">
        <text>Endonucleolytic cleavage of RNA, removing 5'-extranucleotides from tRNA precursor.</text>
        <dbReference type="EC" id="3.1.26.5"/>
    </reaction>
</comment>
<evidence type="ECO:0000256" key="3">
    <source>
        <dbReference type="ARBA" id="ARBA00022722"/>
    </source>
</evidence>
<protein>
    <recommendedName>
        <fullName evidence="7 8">Ribonuclease P protein component</fullName>
        <shortName evidence="7">RNase P protein</shortName>
        <shortName evidence="7">RNaseP protein</shortName>
        <ecNumber evidence="7 8">3.1.26.5</ecNumber>
    </recommendedName>
    <alternativeName>
        <fullName evidence="7">Protein C5</fullName>
    </alternativeName>
</protein>
<evidence type="ECO:0000256" key="8">
    <source>
        <dbReference type="NCBIfam" id="TIGR00188"/>
    </source>
</evidence>
<evidence type="ECO:0000256" key="1">
    <source>
        <dbReference type="ARBA" id="ARBA00002663"/>
    </source>
</evidence>
<comment type="subunit">
    <text evidence="7">Consists of a catalytic RNA component (M1 or rnpB) and a protein subunit.</text>
</comment>
<comment type="function">
    <text evidence="1 7">RNaseP catalyzes the removal of the 5'-leader sequence from pre-tRNA to produce the mature 5'-terminus. It can also cleave other RNA substrates such as 4.5S RNA. The protein component plays an auxiliary but essential role in vivo by binding to the 5'-leader sequence and broadening the substrate specificity of the ribozyme.</text>
</comment>
<comment type="caution">
    <text evidence="9">The sequence shown here is derived from an EMBL/GenBank/DDBJ whole genome shotgun (WGS) entry which is preliminary data.</text>
</comment>
<dbReference type="EC" id="3.1.26.5" evidence="7 8"/>